<sequence length="388" mass="42893">MMECNKEEAVRAREIAEQKIQNDDLEGAKKFALKAQKLFPELENISQLLTVCNVHYSAKNKLSGSEMDWYGILQIEQSADETSIKKQYRKLALLLHPDKNKFAGAEAAFKLIGEANMILSDQTKRSQYDLKCRISVKSAPKSTSRRSKKASVRGQSESNNHQNGSAKFTASYAYQQAQHQTFWTLCSACGVKYQYHIEFVNRLLHCPTCGFHFIAFDLGPQGPCNAGVQFQHGVAGSAHIPKAGNTHEDFTAKQKADGFPNTRDEKKGSDDVPMPNASEPKGPGTPRNSKKRGRKPVEVSDESHETEKGGDMPMPNASEPKGPGTPRNGKKRGRKSVEVSDESRETETAPAVGPEDSGPNSKANASHPPRKSSKQKPITDYFSWQKRA</sequence>
<comment type="caution">
    <text evidence="3">The sequence shown here is derived from an EMBL/GenBank/DDBJ whole genome shotgun (WGS) entry which is preliminary data.</text>
</comment>
<evidence type="ECO:0000256" key="1">
    <source>
        <dbReference type="SAM" id="MobiDB-lite"/>
    </source>
</evidence>
<reference evidence="3 4" key="1">
    <citation type="journal article" date="2024" name="G3 (Bethesda)">
        <title>Genome assembly of Hibiscus sabdariffa L. provides insights into metabolisms of medicinal natural products.</title>
        <authorList>
            <person name="Kim T."/>
        </authorList>
    </citation>
    <scope>NUCLEOTIDE SEQUENCE [LARGE SCALE GENOMIC DNA]</scope>
    <source>
        <strain evidence="3">TK-2024</strain>
        <tissue evidence="3">Old leaves</tissue>
    </source>
</reference>
<dbReference type="PANTHER" id="PTHR44137:SF57">
    <property type="entry name" value="CHAPERONE DNAJ-DOMAIN PROTEIN"/>
    <property type="match status" value="1"/>
</dbReference>
<evidence type="ECO:0000313" key="3">
    <source>
        <dbReference type="EMBL" id="KAK8589747.1"/>
    </source>
</evidence>
<dbReference type="Pfam" id="PF00226">
    <property type="entry name" value="DnaJ"/>
    <property type="match status" value="1"/>
</dbReference>
<dbReference type="Proteomes" id="UP001472677">
    <property type="component" value="Unassembled WGS sequence"/>
</dbReference>
<organism evidence="3 4">
    <name type="scientific">Hibiscus sabdariffa</name>
    <name type="common">roselle</name>
    <dbReference type="NCBI Taxonomy" id="183260"/>
    <lineage>
        <taxon>Eukaryota</taxon>
        <taxon>Viridiplantae</taxon>
        <taxon>Streptophyta</taxon>
        <taxon>Embryophyta</taxon>
        <taxon>Tracheophyta</taxon>
        <taxon>Spermatophyta</taxon>
        <taxon>Magnoliopsida</taxon>
        <taxon>eudicotyledons</taxon>
        <taxon>Gunneridae</taxon>
        <taxon>Pentapetalae</taxon>
        <taxon>rosids</taxon>
        <taxon>malvids</taxon>
        <taxon>Malvales</taxon>
        <taxon>Malvaceae</taxon>
        <taxon>Malvoideae</taxon>
        <taxon>Hibiscus</taxon>
    </lineage>
</organism>
<dbReference type="SMART" id="SM00271">
    <property type="entry name" value="DnaJ"/>
    <property type="match status" value="1"/>
</dbReference>
<proteinExistence type="predicted"/>
<dbReference type="SUPFAM" id="SSF46565">
    <property type="entry name" value="Chaperone J-domain"/>
    <property type="match status" value="1"/>
</dbReference>
<dbReference type="InterPro" id="IPR036869">
    <property type="entry name" value="J_dom_sf"/>
</dbReference>
<gene>
    <name evidence="3" type="ORF">V6N12_024138</name>
</gene>
<feature type="region of interest" description="Disordered" evidence="1">
    <location>
        <begin position="251"/>
        <end position="388"/>
    </location>
</feature>
<feature type="compositionally biased region" description="Polar residues" evidence="1">
    <location>
        <begin position="153"/>
        <end position="163"/>
    </location>
</feature>
<evidence type="ECO:0000313" key="4">
    <source>
        <dbReference type="Proteomes" id="UP001472677"/>
    </source>
</evidence>
<dbReference type="InterPro" id="IPR001623">
    <property type="entry name" value="DnaJ_domain"/>
</dbReference>
<protein>
    <recommendedName>
        <fullName evidence="2">J domain-containing protein</fullName>
    </recommendedName>
</protein>
<keyword evidence="4" id="KW-1185">Reference proteome</keyword>
<accession>A0ABR2FZX3</accession>
<feature type="compositionally biased region" description="Basic and acidic residues" evidence="1">
    <location>
        <begin position="335"/>
        <end position="347"/>
    </location>
</feature>
<dbReference type="EMBL" id="JBBPBM010000004">
    <property type="protein sequence ID" value="KAK8589747.1"/>
    <property type="molecule type" value="Genomic_DNA"/>
</dbReference>
<name>A0ABR2FZX3_9ROSI</name>
<dbReference type="CDD" id="cd06257">
    <property type="entry name" value="DnaJ"/>
    <property type="match status" value="1"/>
</dbReference>
<evidence type="ECO:0000259" key="2">
    <source>
        <dbReference type="PROSITE" id="PS50076"/>
    </source>
</evidence>
<dbReference type="PROSITE" id="PS50076">
    <property type="entry name" value="DNAJ_2"/>
    <property type="match status" value="1"/>
</dbReference>
<feature type="domain" description="J" evidence="2">
    <location>
        <begin position="68"/>
        <end position="132"/>
    </location>
</feature>
<dbReference type="Gene3D" id="1.10.287.110">
    <property type="entry name" value="DnaJ domain"/>
    <property type="match status" value="1"/>
</dbReference>
<feature type="region of interest" description="Disordered" evidence="1">
    <location>
        <begin position="137"/>
        <end position="163"/>
    </location>
</feature>
<feature type="compositionally biased region" description="Basic and acidic residues" evidence="1">
    <location>
        <begin position="251"/>
        <end position="270"/>
    </location>
</feature>
<feature type="compositionally biased region" description="Basic and acidic residues" evidence="1">
    <location>
        <begin position="295"/>
        <end position="310"/>
    </location>
</feature>
<dbReference type="PANTHER" id="PTHR44137">
    <property type="entry name" value="BNAC03G44070D PROTEIN"/>
    <property type="match status" value="1"/>
</dbReference>
<dbReference type="PRINTS" id="PR00625">
    <property type="entry name" value="JDOMAIN"/>
</dbReference>